<name>A0A1I7WR74_HETBA</name>
<dbReference type="AlphaFoldDB" id="A0A1I7WR74"/>
<evidence type="ECO:0000313" key="1">
    <source>
        <dbReference type="Proteomes" id="UP000095283"/>
    </source>
</evidence>
<reference evidence="2" key="1">
    <citation type="submission" date="2016-11" db="UniProtKB">
        <authorList>
            <consortium name="WormBaseParasite"/>
        </authorList>
    </citation>
    <scope>IDENTIFICATION</scope>
</reference>
<protein>
    <submittedName>
        <fullName evidence="2">Uncharacterized protein</fullName>
    </submittedName>
</protein>
<accession>A0A1I7WR74</accession>
<dbReference type="WBParaSite" id="Hba_07638">
    <property type="protein sequence ID" value="Hba_07638"/>
    <property type="gene ID" value="Hba_07638"/>
</dbReference>
<organism evidence="1 2">
    <name type="scientific">Heterorhabditis bacteriophora</name>
    <name type="common">Entomopathogenic nematode worm</name>
    <dbReference type="NCBI Taxonomy" id="37862"/>
    <lineage>
        <taxon>Eukaryota</taxon>
        <taxon>Metazoa</taxon>
        <taxon>Ecdysozoa</taxon>
        <taxon>Nematoda</taxon>
        <taxon>Chromadorea</taxon>
        <taxon>Rhabditida</taxon>
        <taxon>Rhabditina</taxon>
        <taxon>Rhabditomorpha</taxon>
        <taxon>Strongyloidea</taxon>
        <taxon>Heterorhabditidae</taxon>
        <taxon>Heterorhabditis</taxon>
    </lineage>
</organism>
<dbReference type="Proteomes" id="UP000095283">
    <property type="component" value="Unplaced"/>
</dbReference>
<keyword evidence="1" id="KW-1185">Reference proteome</keyword>
<sequence length="166" mass="19367">MQGLGSSTPRTILYYTKLLLSFHTSMNKLLSNRNIILSLLVLVDYGSMQILEIKALKHAYLFSFLRPQNAVRIFVFLGKLILHERFFKKQTQLVKKYAGMNHDALVTTYIVHNECHLNEESPYYSPSNTTFYFVKKFKVLINGTNKYIGHDDKGEYLRDLLGTFFR</sequence>
<proteinExistence type="predicted"/>
<evidence type="ECO:0000313" key="2">
    <source>
        <dbReference type="WBParaSite" id="Hba_07638"/>
    </source>
</evidence>